<gene>
    <name evidence="2" type="ORF">N658DRAFT_527438</name>
</gene>
<comment type="caution">
    <text evidence="2">The sequence shown here is derived from an EMBL/GenBank/DDBJ whole genome shotgun (WGS) entry which is preliminary data.</text>
</comment>
<feature type="transmembrane region" description="Helical" evidence="1">
    <location>
        <begin position="136"/>
        <end position="156"/>
    </location>
</feature>
<sequence length="227" mass="24994">MQLALVKLLNVAWYQGWVSLLDEIDESTKVQIRETRDDLEKLKAFIDGDPPTPHFIQWSHVFNAFTLLEEELLRRIETKTAEIWALRDGIINTNALQEAFKSTSLNRYVIIFTILTIFYLPLGFITVSLSASGNKLAMVGAFVVTYTVAFGLVMFVDQDPTASPAANTDDGDKATGVASSTTSRSWAALWASSGVHLRQRRKKDKGKAPELGIPLDAVDATSAVTAS</sequence>
<evidence type="ECO:0000313" key="2">
    <source>
        <dbReference type="EMBL" id="KAK4096845.1"/>
    </source>
</evidence>
<accession>A0AAN6PVJ6</accession>
<keyword evidence="1" id="KW-0472">Membrane</keyword>
<proteinExistence type="predicted"/>
<dbReference type="AlphaFoldDB" id="A0AAN6PVJ6"/>
<dbReference type="Proteomes" id="UP001305647">
    <property type="component" value="Unassembled WGS sequence"/>
</dbReference>
<evidence type="ECO:0000256" key="1">
    <source>
        <dbReference type="SAM" id="Phobius"/>
    </source>
</evidence>
<dbReference type="EMBL" id="MU863693">
    <property type="protein sequence ID" value="KAK4096845.1"/>
    <property type="molecule type" value="Genomic_DNA"/>
</dbReference>
<organism evidence="2 3">
    <name type="scientific">Parathielavia hyrcaniae</name>
    <dbReference type="NCBI Taxonomy" id="113614"/>
    <lineage>
        <taxon>Eukaryota</taxon>
        <taxon>Fungi</taxon>
        <taxon>Dikarya</taxon>
        <taxon>Ascomycota</taxon>
        <taxon>Pezizomycotina</taxon>
        <taxon>Sordariomycetes</taxon>
        <taxon>Sordariomycetidae</taxon>
        <taxon>Sordariales</taxon>
        <taxon>Chaetomiaceae</taxon>
        <taxon>Parathielavia</taxon>
    </lineage>
</organism>
<keyword evidence="1" id="KW-1133">Transmembrane helix</keyword>
<protein>
    <submittedName>
        <fullName evidence="2">Uncharacterized protein</fullName>
    </submittedName>
</protein>
<keyword evidence="3" id="KW-1185">Reference proteome</keyword>
<keyword evidence="1" id="KW-0812">Transmembrane</keyword>
<feature type="transmembrane region" description="Helical" evidence="1">
    <location>
        <begin position="108"/>
        <end position="130"/>
    </location>
</feature>
<reference evidence="2" key="1">
    <citation type="journal article" date="2023" name="Mol. Phylogenet. Evol.">
        <title>Genome-scale phylogeny and comparative genomics of the fungal order Sordariales.</title>
        <authorList>
            <person name="Hensen N."/>
            <person name="Bonometti L."/>
            <person name="Westerberg I."/>
            <person name="Brannstrom I.O."/>
            <person name="Guillou S."/>
            <person name="Cros-Aarteil S."/>
            <person name="Calhoun S."/>
            <person name="Haridas S."/>
            <person name="Kuo A."/>
            <person name="Mondo S."/>
            <person name="Pangilinan J."/>
            <person name="Riley R."/>
            <person name="LaButti K."/>
            <person name="Andreopoulos B."/>
            <person name="Lipzen A."/>
            <person name="Chen C."/>
            <person name="Yan M."/>
            <person name="Daum C."/>
            <person name="Ng V."/>
            <person name="Clum A."/>
            <person name="Steindorff A."/>
            <person name="Ohm R.A."/>
            <person name="Martin F."/>
            <person name="Silar P."/>
            <person name="Natvig D.O."/>
            <person name="Lalanne C."/>
            <person name="Gautier V."/>
            <person name="Ament-Velasquez S.L."/>
            <person name="Kruys A."/>
            <person name="Hutchinson M.I."/>
            <person name="Powell A.J."/>
            <person name="Barry K."/>
            <person name="Miller A.N."/>
            <person name="Grigoriev I.V."/>
            <person name="Debuchy R."/>
            <person name="Gladieux P."/>
            <person name="Hiltunen Thoren M."/>
            <person name="Johannesson H."/>
        </authorList>
    </citation>
    <scope>NUCLEOTIDE SEQUENCE</scope>
    <source>
        <strain evidence="2">CBS 757.83</strain>
    </source>
</reference>
<evidence type="ECO:0000313" key="3">
    <source>
        <dbReference type="Proteomes" id="UP001305647"/>
    </source>
</evidence>
<name>A0AAN6PVJ6_9PEZI</name>
<reference evidence="2" key="2">
    <citation type="submission" date="2023-05" db="EMBL/GenBank/DDBJ databases">
        <authorList>
            <consortium name="Lawrence Berkeley National Laboratory"/>
            <person name="Steindorff A."/>
            <person name="Hensen N."/>
            <person name="Bonometti L."/>
            <person name="Westerberg I."/>
            <person name="Brannstrom I.O."/>
            <person name="Guillou S."/>
            <person name="Cros-Aarteil S."/>
            <person name="Calhoun S."/>
            <person name="Haridas S."/>
            <person name="Kuo A."/>
            <person name="Mondo S."/>
            <person name="Pangilinan J."/>
            <person name="Riley R."/>
            <person name="Labutti K."/>
            <person name="Andreopoulos B."/>
            <person name="Lipzen A."/>
            <person name="Chen C."/>
            <person name="Yanf M."/>
            <person name="Daum C."/>
            <person name="Ng V."/>
            <person name="Clum A."/>
            <person name="Ohm R."/>
            <person name="Martin F."/>
            <person name="Silar P."/>
            <person name="Natvig D."/>
            <person name="Lalanne C."/>
            <person name="Gautier V."/>
            <person name="Ament-Velasquez S.L."/>
            <person name="Kruys A."/>
            <person name="Hutchinson M.I."/>
            <person name="Powell A.J."/>
            <person name="Barry K."/>
            <person name="Miller A.N."/>
            <person name="Grigoriev I.V."/>
            <person name="Debuchy R."/>
            <person name="Gladieux P."/>
            <person name="Thoren M.H."/>
            <person name="Johannesson H."/>
        </authorList>
    </citation>
    <scope>NUCLEOTIDE SEQUENCE</scope>
    <source>
        <strain evidence="2">CBS 757.83</strain>
    </source>
</reference>